<proteinExistence type="predicted"/>
<gene>
    <name evidence="1" type="ORF">CALFYP39_00236</name>
</gene>
<dbReference type="PROSITE" id="PS00127">
    <property type="entry name" value="RNASE_PANCREATIC"/>
    <property type="match status" value="1"/>
</dbReference>
<dbReference type="EMBL" id="CACRTW010000003">
    <property type="protein sequence ID" value="VYT65633.1"/>
    <property type="molecule type" value="Genomic_DNA"/>
</dbReference>
<evidence type="ECO:0000313" key="1">
    <source>
        <dbReference type="EMBL" id="VYT65633.1"/>
    </source>
</evidence>
<protein>
    <submittedName>
        <fullName evidence="1">Uncharacterized protein</fullName>
    </submittedName>
</protein>
<dbReference type="AlphaFoldDB" id="A0A6N2YH68"/>
<reference evidence="1" key="1">
    <citation type="submission" date="2019-11" db="EMBL/GenBank/DDBJ databases">
        <authorList>
            <person name="Feng L."/>
        </authorList>
    </citation>
    <scope>NUCLEOTIDE SEQUENCE</scope>
    <source>
        <strain evidence="1">CaerofaciensLFYP39</strain>
    </source>
</reference>
<name>A0A6N2YH68_9ACTN</name>
<accession>A0A6N2YH68</accession>
<sequence length="94" mass="10738">MQPKLTFLRQFIIAVQASRCQVENLALVPCTYCDDLNYFDVPIADAINYANAISMKLKFPTTCKKTRKRLANFIGPKCKTRNTFVHHSANRAIE</sequence>
<organism evidence="1">
    <name type="scientific">Collinsella aerofaciens</name>
    <dbReference type="NCBI Taxonomy" id="74426"/>
    <lineage>
        <taxon>Bacteria</taxon>
        <taxon>Bacillati</taxon>
        <taxon>Actinomycetota</taxon>
        <taxon>Coriobacteriia</taxon>
        <taxon>Coriobacteriales</taxon>
        <taxon>Coriobacteriaceae</taxon>
        <taxon>Collinsella</taxon>
    </lineage>
</organism>
<dbReference type="InterPro" id="IPR023411">
    <property type="entry name" value="RNaseA_AS"/>
</dbReference>